<dbReference type="EMBL" id="GGEC01001841">
    <property type="protein sequence ID" value="MBW82324.1"/>
    <property type="molecule type" value="Transcribed_RNA"/>
</dbReference>
<name>A0A2P2IM75_RHIMU</name>
<reference evidence="1" key="1">
    <citation type="submission" date="2018-02" db="EMBL/GenBank/DDBJ databases">
        <title>Rhizophora mucronata_Transcriptome.</title>
        <authorList>
            <person name="Meera S.P."/>
            <person name="Sreeshan A."/>
            <person name="Augustine A."/>
        </authorList>
    </citation>
    <scope>NUCLEOTIDE SEQUENCE</scope>
    <source>
        <tissue evidence="1">Leaf</tissue>
    </source>
</reference>
<protein>
    <submittedName>
        <fullName evidence="1">Uncharacterized protein</fullName>
    </submittedName>
</protein>
<proteinExistence type="predicted"/>
<organism evidence="1">
    <name type="scientific">Rhizophora mucronata</name>
    <name type="common">Asiatic mangrove</name>
    <dbReference type="NCBI Taxonomy" id="61149"/>
    <lineage>
        <taxon>Eukaryota</taxon>
        <taxon>Viridiplantae</taxon>
        <taxon>Streptophyta</taxon>
        <taxon>Embryophyta</taxon>
        <taxon>Tracheophyta</taxon>
        <taxon>Spermatophyta</taxon>
        <taxon>Magnoliopsida</taxon>
        <taxon>eudicotyledons</taxon>
        <taxon>Gunneridae</taxon>
        <taxon>Pentapetalae</taxon>
        <taxon>rosids</taxon>
        <taxon>fabids</taxon>
        <taxon>Malpighiales</taxon>
        <taxon>Rhizophoraceae</taxon>
        <taxon>Rhizophora</taxon>
    </lineage>
</organism>
<evidence type="ECO:0000313" key="1">
    <source>
        <dbReference type="EMBL" id="MBW82324.1"/>
    </source>
</evidence>
<dbReference type="AlphaFoldDB" id="A0A2P2IM75"/>
<sequence>MEGIPKYVGIDIWACEGMLVAEKTHSKCPCGTARHLRHLKSCQSLKPR</sequence>
<accession>A0A2P2IM75</accession>